<evidence type="ECO:0000256" key="1">
    <source>
        <dbReference type="ARBA" id="ARBA00004141"/>
    </source>
</evidence>
<comment type="similarity">
    <text evidence="2">Belongs to the TMEM45 family.</text>
</comment>
<proteinExistence type="inferred from homology"/>
<keyword evidence="5 7" id="KW-0472">Membrane</keyword>
<keyword evidence="3 7" id="KW-0812">Transmembrane</keyword>
<keyword evidence="9" id="KW-1185">Reference proteome</keyword>
<sequence length="241" mass="26277">MRLGRRATLSPASSLERVHKLGSGEEEARPTTSAIRRICRPKIGRRQHERGSLKFLLFRLRNGKDSVGLENRYFDLLLVPILICAAASLVALARPRSPFPRLARAAGLGLQGSWLLQMSFSLFTSFVAHGCALRRRSRSNFTVACLGHADIHRGSAIATLQFNLHLAGLLAVAVGLYAILAAKNGGGLRAMAEYRPIGKQLQRLEHVSTSNFTLESDEDEERSMPGKHDAAVSENGFGGAH</sequence>
<gene>
    <name evidence="8" type="ORF">KSP40_PGU002303</name>
</gene>
<accession>A0ABR2MUL2</accession>
<dbReference type="Pfam" id="PF04819">
    <property type="entry name" value="DUF716"/>
    <property type="match status" value="1"/>
</dbReference>
<dbReference type="PANTHER" id="PTHR46285:SF7">
    <property type="entry name" value="OS06G0238900 PROTEIN"/>
    <property type="match status" value="1"/>
</dbReference>
<evidence type="ECO:0000256" key="7">
    <source>
        <dbReference type="SAM" id="Phobius"/>
    </source>
</evidence>
<evidence type="ECO:0000256" key="4">
    <source>
        <dbReference type="ARBA" id="ARBA00022989"/>
    </source>
</evidence>
<protein>
    <submittedName>
        <fullName evidence="8">Uncharacterized protein</fullName>
    </submittedName>
</protein>
<feature type="transmembrane region" description="Helical" evidence="7">
    <location>
        <begin position="73"/>
        <end position="94"/>
    </location>
</feature>
<evidence type="ECO:0000256" key="2">
    <source>
        <dbReference type="ARBA" id="ARBA00006948"/>
    </source>
</evidence>
<comment type="caution">
    <text evidence="8">The sequence shown here is derived from an EMBL/GenBank/DDBJ whole genome shotgun (WGS) entry which is preliminary data.</text>
</comment>
<organism evidence="8 9">
    <name type="scientific">Platanthera guangdongensis</name>
    <dbReference type="NCBI Taxonomy" id="2320717"/>
    <lineage>
        <taxon>Eukaryota</taxon>
        <taxon>Viridiplantae</taxon>
        <taxon>Streptophyta</taxon>
        <taxon>Embryophyta</taxon>
        <taxon>Tracheophyta</taxon>
        <taxon>Spermatophyta</taxon>
        <taxon>Magnoliopsida</taxon>
        <taxon>Liliopsida</taxon>
        <taxon>Asparagales</taxon>
        <taxon>Orchidaceae</taxon>
        <taxon>Orchidoideae</taxon>
        <taxon>Orchideae</taxon>
        <taxon>Orchidinae</taxon>
        <taxon>Platanthera</taxon>
    </lineage>
</organism>
<keyword evidence="4 7" id="KW-1133">Transmembrane helix</keyword>
<feature type="transmembrane region" description="Helical" evidence="7">
    <location>
        <begin position="162"/>
        <end position="182"/>
    </location>
</feature>
<dbReference type="EMBL" id="JBBWWR010000005">
    <property type="protein sequence ID" value="KAK8967146.1"/>
    <property type="molecule type" value="Genomic_DNA"/>
</dbReference>
<comment type="subcellular location">
    <subcellularLocation>
        <location evidence="1">Membrane</location>
        <topology evidence="1">Multi-pass membrane protein</topology>
    </subcellularLocation>
</comment>
<feature type="compositionally biased region" description="Basic and acidic residues" evidence="6">
    <location>
        <begin position="222"/>
        <end position="231"/>
    </location>
</feature>
<evidence type="ECO:0000313" key="9">
    <source>
        <dbReference type="Proteomes" id="UP001412067"/>
    </source>
</evidence>
<dbReference type="Proteomes" id="UP001412067">
    <property type="component" value="Unassembled WGS sequence"/>
</dbReference>
<reference evidence="8 9" key="1">
    <citation type="journal article" date="2022" name="Nat. Plants">
        <title>Genomes of leafy and leafless Platanthera orchids illuminate the evolution of mycoheterotrophy.</title>
        <authorList>
            <person name="Li M.H."/>
            <person name="Liu K.W."/>
            <person name="Li Z."/>
            <person name="Lu H.C."/>
            <person name="Ye Q.L."/>
            <person name="Zhang D."/>
            <person name="Wang J.Y."/>
            <person name="Li Y.F."/>
            <person name="Zhong Z.M."/>
            <person name="Liu X."/>
            <person name="Yu X."/>
            <person name="Liu D.K."/>
            <person name="Tu X.D."/>
            <person name="Liu B."/>
            <person name="Hao Y."/>
            <person name="Liao X.Y."/>
            <person name="Jiang Y.T."/>
            <person name="Sun W.H."/>
            <person name="Chen J."/>
            <person name="Chen Y.Q."/>
            <person name="Ai Y."/>
            <person name="Zhai J.W."/>
            <person name="Wu S.S."/>
            <person name="Zhou Z."/>
            <person name="Hsiao Y.Y."/>
            <person name="Wu W.L."/>
            <person name="Chen Y.Y."/>
            <person name="Lin Y.F."/>
            <person name="Hsu J.L."/>
            <person name="Li C.Y."/>
            <person name="Wang Z.W."/>
            <person name="Zhao X."/>
            <person name="Zhong W.Y."/>
            <person name="Ma X.K."/>
            <person name="Ma L."/>
            <person name="Huang J."/>
            <person name="Chen G.Z."/>
            <person name="Huang M.Z."/>
            <person name="Huang L."/>
            <person name="Peng D.H."/>
            <person name="Luo Y.B."/>
            <person name="Zou S.Q."/>
            <person name="Chen S.P."/>
            <person name="Lan S."/>
            <person name="Tsai W.C."/>
            <person name="Van de Peer Y."/>
            <person name="Liu Z.J."/>
        </authorList>
    </citation>
    <scope>NUCLEOTIDE SEQUENCE [LARGE SCALE GENOMIC DNA]</scope>
    <source>
        <strain evidence="8">Lor288</strain>
    </source>
</reference>
<feature type="transmembrane region" description="Helical" evidence="7">
    <location>
        <begin position="114"/>
        <end position="133"/>
    </location>
</feature>
<evidence type="ECO:0000256" key="6">
    <source>
        <dbReference type="SAM" id="MobiDB-lite"/>
    </source>
</evidence>
<evidence type="ECO:0000313" key="8">
    <source>
        <dbReference type="EMBL" id="KAK8967146.1"/>
    </source>
</evidence>
<name>A0ABR2MUL2_9ASPA</name>
<feature type="region of interest" description="Disordered" evidence="6">
    <location>
        <begin position="213"/>
        <end position="241"/>
    </location>
</feature>
<dbReference type="InterPro" id="IPR006904">
    <property type="entry name" value="DUF716"/>
</dbReference>
<evidence type="ECO:0000256" key="5">
    <source>
        <dbReference type="ARBA" id="ARBA00023136"/>
    </source>
</evidence>
<dbReference type="PANTHER" id="PTHR46285">
    <property type="entry name" value="PROTEINASE INHIBITOR I4, SERPIN (DUF716)-RELATED"/>
    <property type="match status" value="1"/>
</dbReference>
<evidence type="ECO:0000256" key="3">
    <source>
        <dbReference type="ARBA" id="ARBA00022692"/>
    </source>
</evidence>